<reference evidence="1 2" key="1">
    <citation type="submission" date="2022-11" db="EMBL/GenBank/DDBJ databases">
        <title>Mycobacterium sp. nov.</title>
        <authorList>
            <person name="Papic B."/>
            <person name="Spicic S."/>
            <person name="Duvnjak S."/>
        </authorList>
    </citation>
    <scope>NUCLEOTIDE SEQUENCE [LARGE SCALE GENOMIC DNA]</scope>
    <source>
        <strain evidence="1 2">CVI_P4</strain>
    </source>
</reference>
<organism evidence="1 2">
    <name type="scientific">Mycobacterium pinniadriaticum</name>
    <dbReference type="NCBI Taxonomy" id="2994102"/>
    <lineage>
        <taxon>Bacteria</taxon>
        <taxon>Bacillati</taxon>
        <taxon>Actinomycetota</taxon>
        <taxon>Actinomycetes</taxon>
        <taxon>Mycobacteriales</taxon>
        <taxon>Mycobacteriaceae</taxon>
        <taxon>Mycobacterium</taxon>
    </lineage>
</organism>
<proteinExistence type="predicted"/>
<dbReference type="EMBL" id="JAPJDO010000015">
    <property type="protein sequence ID" value="MCX2938518.1"/>
    <property type="molecule type" value="Genomic_DNA"/>
</dbReference>
<sequence>MSVVRANFRPETSFGDDAVLRTTDGDQPEVFKAAVGHPRNNRSSQRLHDRVEQAFHIEPGAARVEPGPERVVRRLDEPKAAAIADDLTVLSAPCDGGRKSVSSMLDPSHPFIAGLRAGFADRGGDATLAETAELLYGTALLTPLCPARTDSAGLARSPCGPLVADVVVAPGTGSTVRAQKAPEVGMGCRK</sequence>
<comment type="caution">
    <text evidence="1">The sequence shown here is derived from an EMBL/GenBank/DDBJ whole genome shotgun (WGS) entry which is preliminary data.</text>
</comment>
<evidence type="ECO:0000313" key="1">
    <source>
        <dbReference type="EMBL" id="MCX2938518.1"/>
    </source>
</evidence>
<dbReference type="RefSeq" id="WP_265998262.1">
    <property type="nucleotide sequence ID" value="NZ_JAPJDN010000015.1"/>
</dbReference>
<keyword evidence="2" id="KW-1185">Reference proteome</keyword>
<dbReference type="Proteomes" id="UP001300745">
    <property type="component" value="Unassembled WGS sequence"/>
</dbReference>
<protein>
    <submittedName>
        <fullName evidence="1">Uncharacterized protein</fullName>
    </submittedName>
</protein>
<accession>A0ABT3SH75</accession>
<evidence type="ECO:0000313" key="2">
    <source>
        <dbReference type="Proteomes" id="UP001300745"/>
    </source>
</evidence>
<name>A0ABT3SH75_9MYCO</name>
<gene>
    <name evidence="1" type="ORF">ORI27_17600</name>
</gene>